<sequence>MPIRVVMLLFCWMISFLPVLAEELPVKLEASFPYSLNGSEPRPASPGSRQLLFISLDHFNRPAEPVSITVTLPEGLKASARKGWTVDEAGQIHMDWTLPADFGNVFEVIPVTLSSSLPEGRGAVSISVTGPDYELSRNLDFTVKETAPEEREKENREESWYIQGVVLPVNESGETDDRLSPNTMVLPDVQLENMKHRLTGTPLDRSALTAKPDTFLLLDMRNPRRDVGQIHFKAELVDRGSGEVKEGLLSASGEEGTVPDHSFSTETDFSLNGGKMQTAVIPLYANPFTLSEGDYNLRITLSGGESQKITELPLTVVKSRSMGMISTGLSCLSLLLVLLSFGKIKKTMISIGARGDIAAALFAALAFGGVVVPVTLAGDFLHVILGPFSGLVTGLLSGVVQYMLLMSLLVLFRRPGVTALFFLIRWLLSAVLFGRVTPVGILLAAFSIVVIEGALYITGFYRKKTLTLPYGLFISLVLGLCDAGITFVNMQQLMLFYRLYYADWFIGLYMVINGLLYSSLGSFLGWKTGSRLRQVMGS</sequence>
<feature type="transmembrane region" description="Helical" evidence="1">
    <location>
        <begin position="380"/>
        <end position="404"/>
    </location>
</feature>
<feature type="transmembrane region" description="Helical" evidence="1">
    <location>
        <begin position="416"/>
        <end position="433"/>
    </location>
</feature>
<proteinExistence type="predicted"/>
<dbReference type="eggNOG" id="COG1361">
    <property type="taxonomic scope" value="Bacteria"/>
</dbReference>
<keyword evidence="1" id="KW-1133">Transmembrane helix</keyword>
<feature type="transmembrane region" description="Helical" evidence="1">
    <location>
        <begin position="504"/>
        <end position="526"/>
    </location>
</feature>
<dbReference type="OrthoDB" id="1633964at2"/>
<evidence type="ECO:0000256" key="1">
    <source>
        <dbReference type="SAM" id="Phobius"/>
    </source>
</evidence>
<dbReference type="HOGENOM" id="CLU_506003_0_0_9"/>
<evidence type="ECO:0000313" key="3">
    <source>
        <dbReference type="Proteomes" id="UP000003277"/>
    </source>
</evidence>
<feature type="transmembrane region" description="Helical" evidence="1">
    <location>
        <begin position="470"/>
        <end position="492"/>
    </location>
</feature>
<reference evidence="2 3" key="1">
    <citation type="submission" date="2011-11" db="EMBL/GenBank/DDBJ databases">
        <title>The Genome Sequence of Dialister succinatiphilus YIT 11850.</title>
        <authorList>
            <consortium name="The Broad Institute Genome Sequencing Platform"/>
            <person name="Earl A."/>
            <person name="Ward D."/>
            <person name="Feldgarden M."/>
            <person name="Gevers D."/>
            <person name="Morotomi M."/>
            <person name="Young S.K."/>
            <person name="Zeng Q."/>
            <person name="Gargeya S."/>
            <person name="Fitzgerald M."/>
            <person name="Haas B."/>
            <person name="Abouelleil A."/>
            <person name="Alvarado L."/>
            <person name="Arachchi H.M."/>
            <person name="Berlin A."/>
            <person name="Brown A."/>
            <person name="Chapman S.B."/>
            <person name="Dunbar C."/>
            <person name="Gearin G."/>
            <person name="Goldberg J."/>
            <person name="Griggs A."/>
            <person name="Gujja S."/>
            <person name="Heiman D."/>
            <person name="Howarth C."/>
            <person name="Lui A."/>
            <person name="MacDonald P.J.P."/>
            <person name="Montmayeur A."/>
            <person name="Murphy C."/>
            <person name="Neiman D."/>
            <person name="Pearson M."/>
            <person name="Priest M."/>
            <person name="Roberts A."/>
            <person name="Saif S."/>
            <person name="Shea T."/>
            <person name="Sisk P."/>
            <person name="Stolte C."/>
            <person name="Sykes S."/>
            <person name="Wortman J."/>
            <person name="Nusbaum C."/>
            <person name="Birren B."/>
        </authorList>
    </citation>
    <scope>NUCLEOTIDE SEQUENCE [LARGE SCALE GENOMIC DNA]</scope>
    <source>
        <strain evidence="2 3">YIT 11850</strain>
    </source>
</reference>
<feature type="transmembrane region" description="Helical" evidence="1">
    <location>
        <begin position="322"/>
        <end position="341"/>
    </location>
</feature>
<feature type="transmembrane region" description="Helical" evidence="1">
    <location>
        <begin position="439"/>
        <end position="458"/>
    </location>
</feature>
<evidence type="ECO:0000313" key="2">
    <source>
        <dbReference type="EMBL" id="EHO63773.1"/>
    </source>
</evidence>
<keyword evidence="3" id="KW-1185">Reference proteome</keyword>
<organism evidence="2 3">
    <name type="scientific">Dialister succinatiphilus YIT 11850</name>
    <dbReference type="NCBI Taxonomy" id="742743"/>
    <lineage>
        <taxon>Bacteria</taxon>
        <taxon>Bacillati</taxon>
        <taxon>Bacillota</taxon>
        <taxon>Negativicutes</taxon>
        <taxon>Veillonellales</taxon>
        <taxon>Veillonellaceae</taxon>
        <taxon>Dialister</taxon>
    </lineage>
</organism>
<dbReference type="RefSeq" id="WP_008858850.1">
    <property type="nucleotide sequence ID" value="NZ_JH591187.1"/>
</dbReference>
<protein>
    <submittedName>
        <fullName evidence="2">Uncharacterized protein</fullName>
    </submittedName>
</protein>
<feature type="transmembrane region" description="Helical" evidence="1">
    <location>
        <begin position="353"/>
        <end position="374"/>
    </location>
</feature>
<name>H1CYA6_9FIRM</name>
<dbReference type="EMBL" id="ADLT01000009">
    <property type="protein sequence ID" value="EHO63773.1"/>
    <property type="molecule type" value="Genomic_DNA"/>
</dbReference>
<dbReference type="PATRIC" id="fig|742743.3.peg.355"/>
<gene>
    <name evidence="2" type="ORF">HMPREF9453_00344</name>
</gene>
<accession>H1CYA6</accession>
<dbReference type="STRING" id="742743.HMPREF9453_00344"/>
<comment type="caution">
    <text evidence="2">The sequence shown here is derived from an EMBL/GenBank/DDBJ whole genome shotgun (WGS) entry which is preliminary data.</text>
</comment>
<keyword evidence="1" id="KW-0812">Transmembrane</keyword>
<dbReference type="Proteomes" id="UP000003277">
    <property type="component" value="Unassembled WGS sequence"/>
</dbReference>
<keyword evidence="1" id="KW-0472">Membrane</keyword>
<dbReference type="AlphaFoldDB" id="H1CYA6"/>